<dbReference type="InterPro" id="IPR012289">
    <property type="entry name" value="Lytic_TGlycosylase_superhlx_L"/>
</dbReference>
<keyword evidence="2 3" id="KW-0732">Signal</keyword>
<proteinExistence type="inferred from homology"/>
<feature type="domain" description="Lytic transglycosylase superhelical linker" evidence="5">
    <location>
        <begin position="436"/>
        <end position="481"/>
    </location>
</feature>
<comment type="caution">
    <text evidence="6">The sequence shown here is derived from an EMBL/GenBank/DDBJ whole genome shotgun (WGS) entry which is preliminary data.</text>
</comment>
<gene>
    <name evidence="6" type="ORF">AACH10_24970</name>
</gene>
<evidence type="ECO:0000313" key="6">
    <source>
        <dbReference type="EMBL" id="MEK8053533.1"/>
    </source>
</evidence>
<dbReference type="SUPFAM" id="SSF48435">
    <property type="entry name" value="Bacterial muramidases"/>
    <property type="match status" value="1"/>
</dbReference>
<evidence type="ECO:0000313" key="7">
    <source>
        <dbReference type="Proteomes" id="UP001365405"/>
    </source>
</evidence>
<dbReference type="InterPro" id="IPR037061">
    <property type="entry name" value="Lytic_TGlycoase_superhlx_L_sf"/>
</dbReference>
<evidence type="ECO:0000259" key="5">
    <source>
        <dbReference type="Pfam" id="PF14718"/>
    </source>
</evidence>
<dbReference type="PANTHER" id="PTHR37423">
    <property type="entry name" value="SOLUBLE LYTIC MUREIN TRANSGLYCOSYLASE-RELATED"/>
    <property type="match status" value="1"/>
</dbReference>
<dbReference type="RefSeq" id="WP_341413257.1">
    <property type="nucleotide sequence ID" value="NZ_JBBUTH010000011.1"/>
</dbReference>
<accession>A0ABU9CNY2</accession>
<dbReference type="InterPro" id="IPR023346">
    <property type="entry name" value="Lysozyme-like_dom_sf"/>
</dbReference>
<dbReference type="InterPro" id="IPR008258">
    <property type="entry name" value="Transglycosylase_SLT_dom_1"/>
</dbReference>
<name>A0ABU9CNY2_9BURK</name>
<evidence type="ECO:0000259" key="4">
    <source>
        <dbReference type="Pfam" id="PF01464"/>
    </source>
</evidence>
<keyword evidence="7" id="KW-1185">Reference proteome</keyword>
<reference evidence="6 7" key="1">
    <citation type="submission" date="2024-04" db="EMBL/GenBank/DDBJ databases">
        <title>Novel species of the genus Ideonella isolated from streams.</title>
        <authorList>
            <person name="Lu H."/>
        </authorList>
    </citation>
    <scope>NUCLEOTIDE SEQUENCE [LARGE SCALE GENOMIC DNA]</scope>
    <source>
        <strain evidence="6 7">DXS22W</strain>
    </source>
</reference>
<organism evidence="6 7">
    <name type="scientific">Pseudaquabacterium inlustre</name>
    <dbReference type="NCBI Taxonomy" id="2984192"/>
    <lineage>
        <taxon>Bacteria</taxon>
        <taxon>Pseudomonadati</taxon>
        <taxon>Pseudomonadota</taxon>
        <taxon>Betaproteobacteria</taxon>
        <taxon>Burkholderiales</taxon>
        <taxon>Sphaerotilaceae</taxon>
        <taxon>Pseudaquabacterium</taxon>
    </lineage>
</organism>
<dbReference type="Proteomes" id="UP001365405">
    <property type="component" value="Unassembled WGS sequence"/>
</dbReference>
<feature type="signal peptide" evidence="3">
    <location>
        <begin position="1"/>
        <end position="30"/>
    </location>
</feature>
<evidence type="ECO:0000256" key="1">
    <source>
        <dbReference type="ARBA" id="ARBA00007734"/>
    </source>
</evidence>
<dbReference type="Gene3D" id="1.10.530.10">
    <property type="match status" value="1"/>
</dbReference>
<comment type="similarity">
    <text evidence="1">Belongs to the transglycosylase Slt family.</text>
</comment>
<evidence type="ECO:0000256" key="2">
    <source>
        <dbReference type="ARBA" id="ARBA00022729"/>
    </source>
</evidence>
<protein>
    <submittedName>
        <fullName evidence="6">Transglycosylase SLT domain-containing protein</fullName>
    </submittedName>
</protein>
<dbReference type="CDD" id="cd13401">
    <property type="entry name" value="Slt70-like"/>
    <property type="match status" value="1"/>
</dbReference>
<dbReference type="Pfam" id="PF14718">
    <property type="entry name" value="SLT_L"/>
    <property type="match status" value="1"/>
</dbReference>
<sequence length="685" mass="75313">MTCLPPLRRAALIPLTLLALAALPAGMARANTGTAAGTDALDTTVVEARDAVRKAGKADRSKLAAARAAMAAARHPLLPWVEYWDLSSRLVEASVDEVEGFYARWPGSYVEDRLRNDWLLELGRRRDFGNLARDYPRFRMNDDREVTCWWLLSEHLAGRDVREAARAAWLAQREADDGCNMLATAMVDGKKFSDDDIWLKARLSVELQRPGAAKQAIGLMGNVMAKEAVEALDNPARFLKRSASPRRGQQELRLLALMRVAANDPEAAAQSLGDEGLSASQAAWGWLYTARQAAFKLLPEAADHAQRAVNLLDRQVRGEARHHPGWSDETLGWGVRATLRSRQDGRWPLMLRLIELMSPAAQKDPAWVYWRAQALAATARAGAEGDAQRAESQRLLDSLGNDPHFYGQLAADALGRPATLPPRPAPITPAEREAARNHPGLQRALMLVNLGLRDEARREWNFTLRGMDDRALNAAARLACDVSDWQLCINTAERTRSEVDVALRYPTPWAEQIRAAASAAGLDAPYVFGLIRQETRFMPQLKSHVGASGLMQVMPATARWTAKKIGMDWSRPELITDPVTNLKLGTSYLKLVLDDLGGSQSMAAAAYNAGPGRPRKWREGGTLDAAAWTESIPFNETRDYVKRVTSAAAVYDSLLNGKPLALRSRLGQTIGPRETSAPATNNDLP</sequence>
<dbReference type="Gene3D" id="1.10.1240.20">
    <property type="entry name" value="Lytic transglycosylase, superhelical linker domain"/>
    <property type="match status" value="1"/>
</dbReference>
<dbReference type="InterPro" id="IPR008939">
    <property type="entry name" value="Lytic_TGlycosylase_superhlx_U"/>
</dbReference>
<feature type="chain" id="PRO_5045923413" evidence="3">
    <location>
        <begin position="31"/>
        <end position="685"/>
    </location>
</feature>
<feature type="domain" description="Transglycosylase SLT" evidence="4">
    <location>
        <begin position="513"/>
        <end position="619"/>
    </location>
</feature>
<dbReference type="SUPFAM" id="SSF53955">
    <property type="entry name" value="Lysozyme-like"/>
    <property type="match status" value="1"/>
</dbReference>
<dbReference type="Gene3D" id="1.25.20.10">
    <property type="entry name" value="Bacterial muramidases"/>
    <property type="match status" value="1"/>
</dbReference>
<dbReference type="EMBL" id="JBBUTH010000011">
    <property type="protein sequence ID" value="MEK8053533.1"/>
    <property type="molecule type" value="Genomic_DNA"/>
</dbReference>
<dbReference type="Pfam" id="PF01464">
    <property type="entry name" value="SLT"/>
    <property type="match status" value="1"/>
</dbReference>
<dbReference type="PANTHER" id="PTHR37423:SF5">
    <property type="entry name" value="SOLUBLE LYTIC MUREIN TRANSGLYCOSYLASE"/>
    <property type="match status" value="1"/>
</dbReference>
<evidence type="ECO:0000256" key="3">
    <source>
        <dbReference type="SAM" id="SignalP"/>
    </source>
</evidence>